<evidence type="ECO:0000313" key="3">
    <source>
        <dbReference type="Proteomes" id="UP000000753"/>
    </source>
</evidence>
<organism evidence="2 3">
    <name type="scientific">Shewanella piezotolerans (strain WP3 / JCM 13877)</name>
    <dbReference type="NCBI Taxonomy" id="225849"/>
    <lineage>
        <taxon>Bacteria</taxon>
        <taxon>Pseudomonadati</taxon>
        <taxon>Pseudomonadota</taxon>
        <taxon>Gammaproteobacteria</taxon>
        <taxon>Alteromonadales</taxon>
        <taxon>Shewanellaceae</taxon>
        <taxon>Shewanella</taxon>
    </lineage>
</organism>
<dbReference type="eggNOG" id="COG1401">
    <property type="taxonomic scope" value="Bacteria"/>
</dbReference>
<gene>
    <name evidence="2" type="ordered locus">swp_2190</name>
</gene>
<protein>
    <submittedName>
        <fullName evidence="2">GTPase subunit of restriction endonuclease, putative</fullName>
    </submittedName>
</protein>
<dbReference type="SMR" id="B8CM16"/>
<keyword evidence="2" id="KW-0378">Hydrolase</keyword>
<proteinExistence type="predicted"/>
<keyword evidence="2" id="KW-0540">Nuclease</keyword>
<dbReference type="OrthoDB" id="529575at2"/>
<dbReference type="RefSeq" id="WP_020912302.1">
    <property type="nucleotide sequence ID" value="NC_011566.1"/>
</dbReference>
<dbReference type="eggNOG" id="COG3440">
    <property type="taxonomic scope" value="Bacteria"/>
</dbReference>
<dbReference type="REBASE" id="19219">
    <property type="entry name" value="SpiWPMcrBP"/>
</dbReference>
<dbReference type="Pfam" id="PF13391">
    <property type="entry name" value="HNH_2"/>
    <property type="match status" value="1"/>
</dbReference>
<dbReference type="HOGENOM" id="CLU_653625_0_0_6"/>
<dbReference type="STRING" id="225849.swp_2190"/>
<keyword evidence="2" id="KW-0255">Endonuclease</keyword>
<dbReference type="Proteomes" id="UP000000753">
    <property type="component" value="Chromosome"/>
</dbReference>
<keyword evidence="3" id="KW-1185">Reference proteome</keyword>
<evidence type="ECO:0000313" key="2">
    <source>
        <dbReference type="EMBL" id="ACJ28940.1"/>
    </source>
</evidence>
<evidence type="ECO:0000259" key="1">
    <source>
        <dbReference type="Pfam" id="PF13391"/>
    </source>
</evidence>
<dbReference type="InterPro" id="IPR003615">
    <property type="entry name" value="HNH_nuc"/>
</dbReference>
<dbReference type="EMBL" id="CP000472">
    <property type="protein sequence ID" value="ACJ28940.1"/>
    <property type="molecule type" value="Genomic_DNA"/>
</dbReference>
<accession>B8CM16</accession>
<dbReference type="AlphaFoldDB" id="B8CM16"/>
<sequence length="420" mass="48329">MGNKFKPIISAATFWKKKCLVEQGSVFSESNVWTKSNVESLYEAFVENPDESPDKSFFDKLEAQLSECPPRVVKLAAEMLWVMSLASLNVKPETKRSNVLNVWQWSGDSINDGSLIEDPVLTGYAKTGVSYNTNRWRELSYFIEVMRTFFGEKSSDRSALLGDAIYFSKWVEAISGTKSRQFRHILLFLLFPKKFERICSNNHRLKIVKAFENLSSRDVKKLACWEVDFKLAEIKAREAKRLGLKAVDFYHSPLYEIWFETRADGSAIEKAIVKKETKRLAQIQQSKTIDEMKKAQMIEARIGHGQYRKNLSKVETKCRITGIDNKSFLTASHVKPWRDCKTPKECLDGNNGLWLAPHIDRLFDRGWISFGENGNIICFDVHVKSALKTWNINLPISLGKLNDEQAKYMEYHRVHIFKGA</sequence>
<dbReference type="KEGG" id="swp:swp_2190"/>
<reference evidence="2 3" key="1">
    <citation type="journal article" date="2008" name="PLoS ONE">
        <title>Environmental adaptation: genomic analysis of the piezotolerant and psychrotolerant deep-sea iron reducing bacterium Shewanella piezotolerans WP3.</title>
        <authorList>
            <person name="Wang F."/>
            <person name="Wang J."/>
            <person name="Jian H."/>
            <person name="Zhang B."/>
            <person name="Li S."/>
            <person name="Wang F."/>
            <person name="Zeng X."/>
            <person name="Gao L."/>
            <person name="Bartlett D.H."/>
            <person name="Yu J."/>
            <person name="Hu S."/>
            <person name="Xiao X."/>
        </authorList>
    </citation>
    <scope>NUCLEOTIDE SEQUENCE [LARGE SCALE GENOMIC DNA]</scope>
    <source>
        <strain evidence="3">WP3 / JCM 13877</strain>
    </source>
</reference>
<dbReference type="GO" id="GO:0004519">
    <property type="term" value="F:endonuclease activity"/>
    <property type="evidence" value="ECO:0007669"/>
    <property type="project" value="UniProtKB-KW"/>
</dbReference>
<feature type="domain" description="HNH nuclease" evidence="1">
    <location>
        <begin position="318"/>
        <end position="370"/>
    </location>
</feature>
<name>B8CM16_SHEPW</name>